<dbReference type="Pfam" id="PF05345">
    <property type="entry name" value="He_PIG"/>
    <property type="match status" value="1"/>
</dbReference>
<dbReference type="InterPro" id="IPR013783">
    <property type="entry name" value="Ig-like_fold"/>
</dbReference>
<dbReference type="PANTHER" id="PTHR46825:SF7">
    <property type="entry name" value="D-ALANYL-D-ALANINE CARBOXYPEPTIDASE"/>
    <property type="match status" value="1"/>
</dbReference>
<dbReference type="PANTHER" id="PTHR46825">
    <property type="entry name" value="D-ALANYL-D-ALANINE-CARBOXYPEPTIDASE/ENDOPEPTIDASE AMPH"/>
    <property type="match status" value="1"/>
</dbReference>
<accession>A0A098S9X7</accession>
<organism evidence="3 4">
    <name type="scientific">Phaeodactylibacter xiamenensis</name>
    <dbReference type="NCBI Taxonomy" id="1524460"/>
    <lineage>
        <taxon>Bacteria</taxon>
        <taxon>Pseudomonadati</taxon>
        <taxon>Bacteroidota</taxon>
        <taxon>Saprospiria</taxon>
        <taxon>Saprospirales</taxon>
        <taxon>Haliscomenobacteraceae</taxon>
        <taxon>Phaeodactylibacter</taxon>
    </lineage>
</organism>
<dbReference type="InterPro" id="IPR012338">
    <property type="entry name" value="Beta-lactam/transpept-like"/>
</dbReference>
<dbReference type="Pfam" id="PF00144">
    <property type="entry name" value="Beta-lactamase"/>
    <property type="match status" value="1"/>
</dbReference>
<dbReference type="SUPFAM" id="SSF49313">
    <property type="entry name" value="Cadherin-like"/>
    <property type="match status" value="1"/>
</dbReference>
<dbReference type="AlphaFoldDB" id="A0A098S9X7"/>
<keyword evidence="4" id="KW-1185">Reference proteome</keyword>
<reference evidence="3 4" key="1">
    <citation type="journal article" date="2014" name="Int. J. Syst. Evol. Microbiol.">
        <title>Phaeodactylibacter xiamenensis gen. nov., sp. nov., a member of the family Saprospiraceae isolated from the marine alga Phaeodactylum tricornutum.</title>
        <authorList>
            <person name="Chen Z.Jr."/>
            <person name="Lei X."/>
            <person name="Lai Q."/>
            <person name="Li Y."/>
            <person name="Zhang B."/>
            <person name="Zhang J."/>
            <person name="Zhang H."/>
            <person name="Yang L."/>
            <person name="Zheng W."/>
            <person name="Tian Y."/>
            <person name="Yu Z."/>
            <person name="Xu H.Jr."/>
            <person name="Zheng T."/>
        </authorList>
    </citation>
    <scope>NUCLEOTIDE SEQUENCE [LARGE SCALE GENOMIC DNA]</scope>
    <source>
        <strain evidence="3 4">KD52</strain>
    </source>
</reference>
<sequence>MYIAHFNFPGGFMKNKRNWRLLLASLLFSGLAFAFSDPFNPPPIFLAPQDGTIEVLTEQPFELDIEVEDIDNDILNIRAEHLPEWITFDPYLLQLYGQPTRLDRGTYYITIKADDGREVRSKRLELKVKYGHSAQQHLEETVRATCQERLANLKGVSAAVIGPDGQLSTVVHGHSDAARRYALEPNHRFRVASVTKLFTSTLIMRLVEFGYFELDDRLAEYLEVPGLPNGKSITIRQLLSHTGGVIDHLNHPSFYRGNWKYRTWDEGDIYRFAAVRSPRFSPGQGYDYSNTGFYLLGELAEAVLEKPLKDAFREYIFTPAGLNQTIYDDFSDRRHRIDSLADNGRAYEYHLSAVGAAGAIVATPADVARFGHALFKGKLVSAQSLELMQQDLGYEQGGDHYGLGMRMWDDHGIKHFGHTGALMGYRSILMYLPEYETTIALSTHHSHYRWYDLVNDVLLEMADYYR</sequence>
<evidence type="ECO:0000256" key="1">
    <source>
        <dbReference type="SAM" id="SignalP"/>
    </source>
</evidence>
<dbReference type="EMBL" id="JPOS01000013">
    <property type="protein sequence ID" value="KGE88930.1"/>
    <property type="molecule type" value="Genomic_DNA"/>
</dbReference>
<dbReference type="Gene3D" id="2.60.40.10">
    <property type="entry name" value="Immunoglobulins"/>
    <property type="match status" value="1"/>
</dbReference>
<gene>
    <name evidence="3" type="ORF">IX84_05945</name>
</gene>
<evidence type="ECO:0000259" key="2">
    <source>
        <dbReference type="Pfam" id="PF00144"/>
    </source>
</evidence>
<dbReference type="InterPro" id="IPR001466">
    <property type="entry name" value="Beta-lactam-related"/>
</dbReference>
<comment type="caution">
    <text evidence="3">The sequence shown here is derived from an EMBL/GenBank/DDBJ whole genome shotgun (WGS) entry which is preliminary data.</text>
</comment>
<dbReference type="Proteomes" id="UP000029736">
    <property type="component" value="Unassembled WGS sequence"/>
</dbReference>
<dbReference type="GO" id="GO:0005509">
    <property type="term" value="F:calcium ion binding"/>
    <property type="evidence" value="ECO:0007669"/>
    <property type="project" value="InterPro"/>
</dbReference>
<dbReference type="SUPFAM" id="SSF56601">
    <property type="entry name" value="beta-lactamase/transpeptidase-like"/>
    <property type="match status" value="1"/>
</dbReference>
<feature type="domain" description="Beta-lactamase-related" evidence="2">
    <location>
        <begin position="144"/>
        <end position="448"/>
    </location>
</feature>
<feature type="signal peptide" evidence="1">
    <location>
        <begin position="1"/>
        <end position="34"/>
    </location>
</feature>
<dbReference type="GO" id="GO:0016020">
    <property type="term" value="C:membrane"/>
    <property type="evidence" value="ECO:0007669"/>
    <property type="project" value="InterPro"/>
</dbReference>
<dbReference type="InterPro" id="IPR050491">
    <property type="entry name" value="AmpC-like"/>
</dbReference>
<dbReference type="STRING" id="1524460.IX84_05945"/>
<feature type="chain" id="PRO_5001948073" description="Beta-lactamase-related domain-containing protein" evidence="1">
    <location>
        <begin position="35"/>
        <end position="466"/>
    </location>
</feature>
<evidence type="ECO:0000313" key="3">
    <source>
        <dbReference type="EMBL" id="KGE88930.1"/>
    </source>
</evidence>
<dbReference type="Gene3D" id="3.40.710.10">
    <property type="entry name" value="DD-peptidase/beta-lactamase superfamily"/>
    <property type="match status" value="1"/>
</dbReference>
<evidence type="ECO:0000313" key="4">
    <source>
        <dbReference type="Proteomes" id="UP000029736"/>
    </source>
</evidence>
<name>A0A098S9X7_9BACT</name>
<keyword evidence="1" id="KW-0732">Signal</keyword>
<proteinExistence type="predicted"/>
<dbReference type="InterPro" id="IPR015919">
    <property type="entry name" value="Cadherin-like_sf"/>
</dbReference>
<protein>
    <recommendedName>
        <fullName evidence="2">Beta-lactamase-related domain-containing protein</fullName>
    </recommendedName>
</protein>